<dbReference type="AlphaFoldDB" id="A0A329SI42"/>
<dbReference type="Proteomes" id="UP000735874">
    <property type="component" value="Unassembled WGS sequence"/>
</dbReference>
<evidence type="ECO:0000313" key="1">
    <source>
        <dbReference type="EMBL" id="KAG2853914.1"/>
    </source>
</evidence>
<dbReference type="EMBL" id="RCMI01000182">
    <property type="protein sequence ID" value="KAG2927590.1"/>
    <property type="molecule type" value="Genomic_DNA"/>
</dbReference>
<dbReference type="Proteomes" id="UP000736787">
    <property type="component" value="Unassembled WGS sequence"/>
</dbReference>
<sequence length="118" mass="13893">MVFGVELKWLAMAQAKARLAQRWEFLEPWLETLDRRIKCKQVAKEEEVWEAKKRVLEVMLPYKLSPKYERYSDGEFLYDLQETREALALVAAVAHVDQEAWKFVLNKVWGFKSGNKGS</sequence>
<organism evidence="7 8">
    <name type="scientific">Phytophthora cactorum</name>
    <dbReference type="NCBI Taxonomy" id="29920"/>
    <lineage>
        <taxon>Eukaryota</taxon>
        <taxon>Sar</taxon>
        <taxon>Stramenopiles</taxon>
        <taxon>Oomycota</taxon>
        <taxon>Peronosporomycetes</taxon>
        <taxon>Peronosporales</taxon>
        <taxon>Peronosporaceae</taxon>
        <taxon>Phytophthora</taxon>
    </lineage>
</organism>
<comment type="caution">
    <text evidence="7">The sequence shown here is derived from an EMBL/GenBank/DDBJ whole genome shotgun (WGS) entry which is preliminary data.</text>
</comment>
<evidence type="ECO:0000313" key="8">
    <source>
        <dbReference type="Proteomes" id="UP000251314"/>
    </source>
</evidence>
<protein>
    <submittedName>
        <fullName evidence="7">Uncharacterized protein</fullName>
    </submittedName>
</protein>
<dbReference type="Proteomes" id="UP000760860">
    <property type="component" value="Unassembled WGS sequence"/>
</dbReference>
<dbReference type="Proteomes" id="UP000688947">
    <property type="component" value="Unassembled WGS sequence"/>
</dbReference>
<dbReference type="EMBL" id="RCMV01000553">
    <property type="protein sequence ID" value="KAG3215500.1"/>
    <property type="molecule type" value="Genomic_DNA"/>
</dbReference>
<reference evidence="7 8" key="1">
    <citation type="submission" date="2018-01" db="EMBL/GenBank/DDBJ databases">
        <title>Draft genome of the strawberry crown rot pathogen Phytophthora cactorum.</title>
        <authorList>
            <person name="Armitage A.D."/>
            <person name="Lysoe E."/>
            <person name="Nellist C.F."/>
            <person name="Harrison R.J."/>
            <person name="Brurberg M.B."/>
        </authorList>
    </citation>
    <scope>NUCLEOTIDE SEQUENCE [LARGE SCALE GENOMIC DNA]</scope>
    <source>
        <strain evidence="7 8">10300</strain>
    </source>
</reference>
<dbReference type="Proteomes" id="UP000251314">
    <property type="component" value="Unassembled WGS sequence"/>
</dbReference>
<accession>A0A329SI42</accession>
<evidence type="ECO:0000313" key="7">
    <source>
        <dbReference type="EMBL" id="RAW36395.1"/>
    </source>
</evidence>
<dbReference type="EMBL" id="JAENGZ010000606">
    <property type="protein sequence ID" value="KAG6956460.1"/>
    <property type="molecule type" value="Genomic_DNA"/>
</dbReference>
<name>A0A329SI42_9STRA</name>
<dbReference type="EMBL" id="RCMG01000456">
    <property type="protein sequence ID" value="KAG2853914.1"/>
    <property type="molecule type" value="Genomic_DNA"/>
</dbReference>
<dbReference type="EMBL" id="RCMK01000496">
    <property type="protein sequence ID" value="KAG2925449.1"/>
    <property type="molecule type" value="Genomic_DNA"/>
</dbReference>
<dbReference type="OrthoDB" id="112414at2759"/>
<gene>
    <name evidence="6" type="ORF">JG687_00010593</name>
    <name evidence="7" type="ORF">PC110_g7334</name>
    <name evidence="1" type="ORF">PC113_g13764</name>
    <name evidence="3" type="ORF">PC115_g7514</name>
    <name evidence="2" type="ORF">PC117_g15174</name>
    <name evidence="4" type="ORF">PC118_g15459</name>
    <name evidence="5" type="ORF">PC129_g13609</name>
</gene>
<reference evidence="6" key="3">
    <citation type="submission" date="2021-01" db="EMBL/GenBank/DDBJ databases">
        <title>Phytophthora aleatoria, a newly-described species from Pinus radiata is distinct from Phytophthora cactorum isolates based on comparative genomics.</title>
        <authorList>
            <person name="Mcdougal R."/>
            <person name="Panda P."/>
            <person name="Williams N."/>
            <person name="Studholme D.J."/>
        </authorList>
    </citation>
    <scope>NUCLEOTIDE SEQUENCE</scope>
    <source>
        <strain evidence="6">NZFS 3830</strain>
    </source>
</reference>
<proteinExistence type="predicted"/>
<dbReference type="EMBL" id="RCML01000600">
    <property type="protein sequence ID" value="KAG2972856.1"/>
    <property type="molecule type" value="Genomic_DNA"/>
</dbReference>
<evidence type="ECO:0000313" key="5">
    <source>
        <dbReference type="EMBL" id="KAG3215500.1"/>
    </source>
</evidence>
<evidence type="ECO:0000313" key="2">
    <source>
        <dbReference type="EMBL" id="KAG2925449.1"/>
    </source>
</evidence>
<dbReference type="Proteomes" id="UP000774804">
    <property type="component" value="Unassembled WGS sequence"/>
</dbReference>
<keyword evidence="8" id="KW-1185">Reference proteome</keyword>
<evidence type="ECO:0000313" key="6">
    <source>
        <dbReference type="EMBL" id="KAG6956460.1"/>
    </source>
</evidence>
<evidence type="ECO:0000313" key="3">
    <source>
        <dbReference type="EMBL" id="KAG2927590.1"/>
    </source>
</evidence>
<evidence type="ECO:0000313" key="4">
    <source>
        <dbReference type="EMBL" id="KAG2972856.1"/>
    </source>
</evidence>
<dbReference type="Proteomes" id="UP000697107">
    <property type="component" value="Unassembled WGS sequence"/>
</dbReference>
<dbReference type="EMBL" id="MJFZ01000140">
    <property type="protein sequence ID" value="RAW36395.1"/>
    <property type="molecule type" value="Genomic_DNA"/>
</dbReference>
<dbReference type="VEuPathDB" id="FungiDB:PC110_g7334"/>
<reference evidence="1" key="2">
    <citation type="submission" date="2018-10" db="EMBL/GenBank/DDBJ databases">
        <title>Effector identification in a new, highly contiguous assembly of the strawberry crown rot pathogen Phytophthora cactorum.</title>
        <authorList>
            <person name="Armitage A.D."/>
            <person name="Nellist C.F."/>
            <person name="Bates H."/>
            <person name="Vickerstaff R.J."/>
            <person name="Harrison R.J."/>
        </authorList>
    </citation>
    <scope>NUCLEOTIDE SEQUENCE</scope>
    <source>
        <strain evidence="1">15-7</strain>
        <strain evidence="3">4032</strain>
        <strain evidence="2">4040</strain>
        <strain evidence="4">P415</strain>
        <strain evidence="5">P421</strain>
    </source>
</reference>